<evidence type="ECO:0000256" key="4">
    <source>
        <dbReference type="SAM" id="Phobius"/>
    </source>
</evidence>
<gene>
    <name evidence="6" type="ORF">CTI12_AA057800</name>
</gene>
<evidence type="ECO:0000256" key="3">
    <source>
        <dbReference type="ARBA" id="ARBA00022833"/>
    </source>
</evidence>
<keyword evidence="4" id="KW-0472">Membrane</keyword>
<dbReference type="PANTHER" id="PTHR46347:SF4">
    <property type="entry name" value="RING_FYVE_PHD ZINC FINGER SUPERFAMILY PROTEIN"/>
    <property type="match status" value="1"/>
</dbReference>
<feature type="transmembrane region" description="Helical" evidence="4">
    <location>
        <begin position="100"/>
        <end position="128"/>
    </location>
</feature>
<keyword evidence="7" id="KW-1185">Reference proteome</keyword>
<comment type="caution">
    <text evidence="6">The sequence shown here is derived from an EMBL/GenBank/DDBJ whole genome shotgun (WGS) entry which is preliminary data.</text>
</comment>
<evidence type="ECO:0000313" key="6">
    <source>
        <dbReference type="EMBL" id="PWA75768.1"/>
    </source>
</evidence>
<reference evidence="6 7" key="1">
    <citation type="journal article" date="2018" name="Mol. Plant">
        <title>The genome of Artemisia annua provides insight into the evolution of Asteraceae family and artemisinin biosynthesis.</title>
        <authorList>
            <person name="Shen Q."/>
            <person name="Zhang L."/>
            <person name="Liao Z."/>
            <person name="Wang S."/>
            <person name="Yan T."/>
            <person name="Shi P."/>
            <person name="Liu M."/>
            <person name="Fu X."/>
            <person name="Pan Q."/>
            <person name="Wang Y."/>
            <person name="Lv Z."/>
            <person name="Lu X."/>
            <person name="Zhang F."/>
            <person name="Jiang W."/>
            <person name="Ma Y."/>
            <person name="Chen M."/>
            <person name="Hao X."/>
            <person name="Li L."/>
            <person name="Tang Y."/>
            <person name="Lv G."/>
            <person name="Zhou Y."/>
            <person name="Sun X."/>
            <person name="Brodelius P.E."/>
            <person name="Rose J.K.C."/>
            <person name="Tang K."/>
        </authorList>
    </citation>
    <scope>NUCLEOTIDE SEQUENCE [LARGE SCALE GENOMIC DNA]</scope>
    <source>
        <strain evidence="7">cv. Huhao1</strain>
        <tissue evidence="6">Leaf</tissue>
    </source>
</reference>
<dbReference type="OrthoDB" id="1936173at2759"/>
<dbReference type="PROSITE" id="PS51292">
    <property type="entry name" value="ZF_RING_CH"/>
    <property type="match status" value="1"/>
</dbReference>
<dbReference type="GO" id="GO:0008270">
    <property type="term" value="F:zinc ion binding"/>
    <property type="evidence" value="ECO:0007669"/>
    <property type="project" value="UniProtKB-KW"/>
</dbReference>
<evidence type="ECO:0000259" key="5">
    <source>
        <dbReference type="PROSITE" id="PS51292"/>
    </source>
</evidence>
<feature type="domain" description="RING-CH-type" evidence="5">
    <location>
        <begin position="15"/>
        <end position="84"/>
    </location>
</feature>
<organism evidence="6 7">
    <name type="scientific">Artemisia annua</name>
    <name type="common">Sweet wormwood</name>
    <dbReference type="NCBI Taxonomy" id="35608"/>
    <lineage>
        <taxon>Eukaryota</taxon>
        <taxon>Viridiplantae</taxon>
        <taxon>Streptophyta</taxon>
        <taxon>Embryophyta</taxon>
        <taxon>Tracheophyta</taxon>
        <taxon>Spermatophyta</taxon>
        <taxon>Magnoliopsida</taxon>
        <taxon>eudicotyledons</taxon>
        <taxon>Gunneridae</taxon>
        <taxon>Pentapetalae</taxon>
        <taxon>asterids</taxon>
        <taxon>campanulids</taxon>
        <taxon>Asterales</taxon>
        <taxon>Asteraceae</taxon>
        <taxon>Asteroideae</taxon>
        <taxon>Anthemideae</taxon>
        <taxon>Artemisiinae</taxon>
        <taxon>Artemisia</taxon>
    </lineage>
</organism>
<keyword evidence="4" id="KW-0812">Transmembrane</keyword>
<dbReference type="PANTHER" id="PTHR46347">
    <property type="entry name" value="RING/FYVE/PHD ZINC FINGER SUPERFAMILY PROTEIN"/>
    <property type="match status" value="1"/>
</dbReference>
<sequence length="204" mass="23302">MAENLSEIMKDEKDVEGGSIVTCRICLQCADGVKDEGLISPCMCKGTQQFVHRSCLDHWRSVKVIGMLGGLAYLVDHKHEYLKDLFKDHWDHVLLRHPILFYYCAGMIVFLVLLTLCAMICQCCYTNMCSEPCGTIFCIVFMVMLISPAYLCAFFGGAMARPWRHYHQKELTKEYVVEDLNGCYSTPAELDPVHMERLKSLKLL</sequence>
<evidence type="ECO:0000256" key="1">
    <source>
        <dbReference type="ARBA" id="ARBA00022723"/>
    </source>
</evidence>
<keyword evidence="1" id="KW-0479">Metal-binding</keyword>
<protein>
    <recommendedName>
        <fullName evidence="5">RING-CH-type domain-containing protein</fullName>
    </recommendedName>
</protein>
<evidence type="ECO:0000256" key="2">
    <source>
        <dbReference type="ARBA" id="ARBA00022771"/>
    </source>
</evidence>
<dbReference type="InterPro" id="IPR011016">
    <property type="entry name" value="Znf_RING-CH"/>
</dbReference>
<keyword evidence="4" id="KW-1133">Transmembrane helix</keyword>
<dbReference type="Gene3D" id="3.30.40.10">
    <property type="entry name" value="Zinc/RING finger domain, C3HC4 (zinc finger)"/>
    <property type="match status" value="1"/>
</dbReference>
<dbReference type="AlphaFoldDB" id="A0A2U1NQL6"/>
<name>A0A2U1NQL6_ARTAN</name>
<dbReference type="Proteomes" id="UP000245207">
    <property type="component" value="Unassembled WGS sequence"/>
</dbReference>
<keyword evidence="2" id="KW-0863">Zinc-finger</keyword>
<dbReference type="STRING" id="35608.A0A2U1NQL6"/>
<dbReference type="Pfam" id="PF12906">
    <property type="entry name" value="RINGv"/>
    <property type="match status" value="1"/>
</dbReference>
<feature type="transmembrane region" description="Helical" evidence="4">
    <location>
        <begin position="134"/>
        <end position="160"/>
    </location>
</feature>
<accession>A0A2U1NQL6</accession>
<dbReference type="EMBL" id="PKPP01002359">
    <property type="protein sequence ID" value="PWA75768.1"/>
    <property type="molecule type" value="Genomic_DNA"/>
</dbReference>
<dbReference type="CDD" id="cd16495">
    <property type="entry name" value="RING_CH-C4HC3_MARCH"/>
    <property type="match status" value="1"/>
</dbReference>
<proteinExistence type="predicted"/>
<dbReference type="SUPFAM" id="SSF57850">
    <property type="entry name" value="RING/U-box"/>
    <property type="match status" value="1"/>
</dbReference>
<keyword evidence="3" id="KW-0862">Zinc</keyword>
<dbReference type="InterPro" id="IPR013083">
    <property type="entry name" value="Znf_RING/FYVE/PHD"/>
</dbReference>
<evidence type="ECO:0000313" key="7">
    <source>
        <dbReference type="Proteomes" id="UP000245207"/>
    </source>
</evidence>
<dbReference type="SMART" id="SM00744">
    <property type="entry name" value="RINGv"/>
    <property type="match status" value="1"/>
</dbReference>